<proteinExistence type="inferred from homology"/>
<dbReference type="Proteomes" id="UP000248198">
    <property type="component" value="Unassembled WGS sequence"/>
</dbReference>
<evidence type="ECO:0000313" key="4">
    <source>
        <dbReference type="Proteomes" id="UP000248198"/>
    </source>
</evidence>
<dbReference type="PROSITE" id="PS51353">
    <property type="entry name" value="ARSC"/>
    <property type="match status" value="1"/>
</dbReference>
<gene>
    <name evidence="3" type="ORF">B0O44_108224</name>
</gene>
<comment type="similarity">
    <text evidence="1 2">Belongs to the ArsC family.</text>
</comment>
<dbReference type="PANTHER" id="PTHR30041">
    <property type="entry name" value="ARSENATE REDUCTASE"/>
    <property type="match status" value="1"/>
</dbReference>
<dbReference type="Pfam" id="PF03960">
    <property type="entry name" value="ArsC"/>
    <property type="match status" value="1"/>
</dbReference>
<dbReference type="InterPro" id="IPR006660">
    <property type="entry name" value="Arsenate_reductase-like"/>
</dbReference>
<organism evidence="3 4">
    <name type="scientific">Pedobacter nutrimenti</name>
    <dbReference type="NCBI Taxonomy" id="1241337"/>
    <lineage>
        <taxon>Bacteria</taxon>
        <taxon>Pseudomonadati</taxon>
        <taxon>Bacteroidota</taxon>
        <taxon>Sphingobacteriia</taxon>
        <taxon>Sphingobacteriales</taxon>
        <taxon>Sphingobacteriaceae</taxon>
        <taxon>Pedobacter</taxon>
    </lineage>
</organism>
<dbReference type="PANTHER" id="PTHR30041:SF8">
    <property type="entry name" value="PROTEIN YFFB"/>
    <property type="match status" value="1"/>
</dbReference>
<dbReference type="Gene3D" id="3.40.30.10">
    <property type="entry name" value="Glutaredoxin"/>
    <property type="match status" value="1"/>
</dbReference>
<evidence type="ECO:0000256" key="1">
    <source>
        <dbReference type="ARBA" id="ARBA00007198"/>
    </source>
</evidence>
<dbReference type="SUPFAM" id="SSF52833">
    <property type="entry name" value="Thioredoxin-like"/>
    <property type="match status" value="1"/>
</dbReference>
<dbReference type="NCBIfam" id="TIGR01617">
    <property type="entry name" value="arsC_related"/>
    <property type="match status" value="1"/>
</dbReference>
<accession>A0A318U8K1</accession>
<dbReference type="AlphaFoldDB" id="A0A318U8K1"/>
<keyword evidence="4" id="KW-1185">Reference proteome</keyword>
<dbReference type="RefSeq" id="WP_110834005.1">
    <property type="nucleotide sequence ID" value="NZ_QKLU01000008.1"/>
</dbReference>
<dbReference type="InterPro" id="IPR036249">
    <property type="entry name" value="Thioredoxin-like_sf"/>
</dbReference>
<evidence type="ECO:0000313" key="3">
    <source>
        <dbReference type="EMBL" id="PYF70795.1"/>
    </source>
</evidence>
<comment type="caution">
    <text evidence="3">The sequence shown here is derived from an EMBL/GenBank/DDBJ whole genome shotgun (WGS) entry which is preliminary data.</text>
</comment>
<dbReference type="CDD" id="cd03035">
    <property type="entry name" value="ArsC_Yffb"/>
    <property type="match status" value="1"/>
</dbReference>
<dbReference type="OrthoDB" id="9794155at2"/>
<dbReference type="NCBIfam" id="NF008107">
    <property type="entry name" value="PRK10853.1"/>
    <property type="match status" value="1"/>
</dbReference>
<reference evidence="3 4" key="1">
    <citation type="submission" date="2018-06" db="EMBL/GenBank/DDBJ databases">
        <title>Genomic Encyclopedia of Archaeal and Bacterial Type Strains, Phase II (KMG-II): from individual species to whole genera.</title>
        <authorList>
            <person name="Goeker M."/>
        </authorList>
    </citation>
    <scope>NUCLEOTIDE SEQUENCE [LARGE SCALE GENOMIC DNA]</scope>
    <source>
        <strain evidence="3 4">DSM 27372</strain>
    </source>
</reference>
<name>A0A318U8K1_9SPHI</name>
<sequence>MIVYGIPNCNTVKKAQTWLKEHGFDYEFHDFKKKGITAGKLNEWCTVFGWENVLNRKGTTWKKLDPQTQQSVKDQESAIKLLVNHTSAIKRPVVELEGKAVLLSFNEEQYGQVLNKV</sequence>
<dbReference type="InterPro" id="IPR006504">
    <property type="entry name" value="Tscrpt_reg_Spx/MgsR"/>
</dbReference>
<protein>
    <submittedName>
        <fullName evidence="3">Spx/MgsR family transcriptional regulator</fullName>
    </submittedName>
</protein>
<dbReference type="EMBL" id="QKLU01000008">
    <property type="protein sequence ID" value="PYF70795.1"/>
    <property type="molecule type" value="Genomic_DNA"/>
</dbReference>
<evidence type="ECO:0000256" key="2">
    <source>
        <dbReference type="PROSITE-ProRule" id="PRU01282"/>
    </source>
</evidence>